<gene>
    <name evidence="1" type="ORF">LCGC14_0621360</name>
</gene>
<proteinExistence type="predicted"/>
<reference evidence="1" key="1">
    <citation type="journal article" date="2015" name="Nature">
        <title>Complex archaea that bridge the gap between prokaryotes and eukaryotes.</title>
        <authorList>
            <person name="Spang A."/>
            <person name="Saw J.H."/>
            <person name="Jorgensen S.L."/>
            <person name="Zaremba-Niedzwiedzka K."/>
            <person name="Martijn J."/>
            <person name="Lind A.E."/>
            <person name="van Eijk R."/>
            <person name="Schleper C."/>
            <person name="Guy L."/>
            <person name="Ettema T.J."/>
        </authorList>
    </citation>
    <scope>NUCLEOTIDE SEQUENCE</scope>
</reference>
<dbReference type="EMBL" id="LAZR01001057">
    <property type="protein sequence ID" value="KKN51594.1"/>
    <property type="molecule type" value="Genomic_DNA"/>
</dbReference>
<dbReference type="AlphaFoldDB" id="A0A0F9R9T2"/>
<evidence type="ECO:0000313" key="1">
    <source>
        <dbReference type="EMBL" id="KKN51594.1"/>
    </source>
</evidence>
<accession>A0A0F9R9T2</accession>
<comment type="caution">
    <text evidence="1">The sequence shown here is derived from an EMBL/GenBank/DDBJ whole genome shotgun (WGS) entry which is preliminary data.</text>
</comment>
<name>A0A0F9R9T2_9ZZZZ</name>
<protein>
    <submittedName>
        <fullName evidence="1">Uncharacterized protein</fullName>
    </submittedName>
</protein>
<organism evidence="1">
    <name type="scientific">marine sediment metagenome</name>
    <dbReference type="NCBI Taxonomy" id="412755"/>
    <lineage>
        <taxon>unclassified sequences</taxon>
        <taxon>metagenomes</taxon>
        <taxon>ecological metagenomes</taxon>
    </lineage>
</organism>
<sequence>MVDAKIRHKDFRPELLLQLLLYFQHDSNWIIYIMGRFNPVLESSGGVISAPAGPCRTTHGRHTKLGVITVSGGKDLGRPIASLISFGGSAKLCPPVSEGPVH</sequence>